<feature type="region of interest" description="Disordered" evidence="1">
    <location>
        <begin position="33"/>
        <end position="136"/>
    </location>
</feature>
<dbReference type="OrthoDB" id="412217at2759"/>
<accession>A0A1Q9BW41</accession>
<proteinExistence type="predicted"/>
<gene>
    <name evidence="2" type="ORF">AK812_SmicGene45413</name>
</gene>
<feature type="compositionally biased region" description="Basic and acidic residues" evidence="1">
    <location>
        <begin position="74"/>
        <end position="84"/>
    </location>
</feature>
<feature type="compositionally biased region" description="Basic and acidic residues" evidence="1">
    <location>
        <begin position="39"/>
        <end position="53"/>
    </location>
</feature>
<feature type="compositionally biased region" description="Polar residues" evidence="1">
    <location>
        <begin position="107"/>
        <end position="120"/>
    </location>
</feature>
<evidence type="ECO:0000313" key="3">
    <source>
        <dbReference type="Proteomes" id="UP000186817"/>
    </source>
</evidence>
<evidence type="ECO:0000256" key="1">
    <source>
        <dbReference type="SAM" id="MobiDB-lite"/>
    </source>
</evidence>
<feature type="region of interest" description="Disordered" evidence="1">
    <location>
        <begin position="158"/>
        <end position="178"/>
    </location>
</feature>
<sequence length="178" mass="19080">MSCAGCSFVCFQAVPSIPLLSIPTLHLQDNMTSSSAEWTKVDDFVESRVEGSRRSTANRPSVGNQGRPSNRTSQAERDLREIVKARKSYNLGSDGGVEEGNAGAPRPSSSTPRKSNLTTTDEGEPAADLSDESDADTEIWVSDDESWRKVAEVFANVPSQHAAQSDGAGAWRGSRTSC</sequence>
<feature type="compositionally biased region" description="Polar residues" evidence="1">
    <location>
        <begin position="54"/>
        <end position="73"/>
    </location>
</feature>
<dbReference type="Proteomes" id="UP000186817">
    <property type="component" value="Unassembled WGS sequence"/>
</dbReference>
<protein>
    <submittedName>
        <fullName evidence="2">Uncharacterized protein</fullName>
    </submittedName>
</protein>
<dbReference type="AlphaFoldDB" id="A0A1Q9BW41"/>
<evidence type="ECO:0000313" key="2">
    <source>
        <dbReference type="EMBL" id="OLP74907.1"/>
    </source>
</evidence>
<name>A0A1Q9BW41_SYMMI</name>
<dbReference type="EMBL" id="LSRX01003053">
    <property type="protein sequence ID" value="OLP74907.1"/>
    <property type="molecule type" value="Genomic_DNA"/>
</dbReference>
<reference evidence="2 3" key="1">
    <citation type="submission" date="2016-02" db="EMBL/GenBank/DDBJ databases">
        <title>Genome analysis of coral dinoflagellate symbionts highlights evolutionary adaptations to a symbiotic lifestyle.</title>
        <authorList>
            <person name="Aranda M."/>
            <person name="Li Y."/>
            <person name="Liew Y.J."/>
            <person name="Baumgarten S."/>
            <person name="Simakov O."/>
            <person name="Wilson M."/>
            <person name="Piel J."/>
            <person name="Ashoor H."/>
            <person name="Bougouffa S."/>
            <person name="Bajic V.B."/>
            <person name="Ryu T."/>
            <person name="Ravasi T."/>
            <person name="Bayer T."/>
            <person name="Micklem G."/>
            <person name="Kim H."/>
            <person name="Bhak J."/>
            <person name="Lajeunesse T.C."/>
            <person name="Voolstra C.R."/>
        </authorList>
    </citation>
    <scope>NUCLEOTIDE SEQUENCE [LARGE SCALE GENOMIC DNA]</scope>
    <source>
        <strain evidence="2 3">CCMP2467</strain>
    </source>
</reference>
<feature type="compositionally biased region" description="Acidic residues" evidence="1">
    <location>
        <begin position="121"/>
        <end position="136"/>
    </location>
</feature>
<comment type="caution">
    <text evidence="2">The sequence shown here is derived from an EMBL/GenBank/DDBJ whole genome shotgun (WGS) entry which is preliminary data.</text>
</comment>
<keyword evidence="3" id="KW-1185">Reference proteome</keyword>
<organism evidence="2 3">
    <name type="scientific">Symbiodinium microadriaticum</name>
    <name type="common">Dinoflagellate</name>
    <name type="synonym">Zooxanthella microadriatica</name>
    <dbReference type="NCBI Taxonomy" id="2951"/>
    <lineage>
        <taxon>Eukaryota</taxon>
        <taxon>Sar</taxon>
        <taxon>Alveolata</taxon>
        <taxon>Dinophyceae</taxon>
        <taxon>Suessiales</taxon>
        <taxon>Symbiodiniaceae</taxon>
        <taxon>Symbiodinium</taxon>
    </lineage>
</organism>